<organism evidence="15">
    <name type="scientific">Tetraodon nigroviridis</name>
    <name type="common">Spotted green pufferfish</name>
    <name type="synonym">Chelonodon nigroviridis</name>
    <dbReference type="NCBI Taxonomy" id="99883"/>
    <lineage>
        <taxon>Eukaryota</taxon>
        <taxon>Metazoa</taxon>
        <taxon>Chordata</taxon>
        <taxon>Craniata</taxon>
        <taxon>Vertebrata</taxon>
        <taxon>Euteleostomi</taxon>
        <taxon>Actinopterygii</taxon>
        <taxon>Neopterygii</taxon>
        <taxon>Teleostei</taxon>
        <taxon>Neoteleostei</taxon>
        <taxon>Acanthomorphata</taxon>
        <taxon>Eupercaria</taxon>
        <taxon>Tetraodontiformes</taxon>
        <taxon>Tetradontoidea</taxon>
        <taxon>Tetraodontidae</taxon>
        <taxon>Tetraodon</taxon>
    </lineage>
</organism>
<dbReference type="Gene3D" id="2.30.42.10">
    <property type="match status" value="1"/>
</dbReference>
<feature type="non-terminal residue" evidence="15">
    <location>
        <position position="1578"/>
    </location>
</feature>
<feature type="compositionally biased region" description="Basic and acidic residues" evidence="11">
    <location>
        <begin position="1085"/>
        <end position="1094"/>
    </location>
</feature>
<feature type="compositionally biased region" description="Pro residues" evidence="11">
    <location>
        <begin position="319"/>
        <end position="338"/>
    </location>
</feature>
<comment type="similarity">
    <text evidence="2">Belongs to the shroom family.</text>
</comment>
<keyword evidence="7 9" id="KW-0009">Actin-binding</keyword>
<feature type="compositionally biased region" description="Basic and acidic residues" evidence="11">
    <location>
        <begin position="633"/>
        <end position="643"/>
    </location>
</feature>
<keyword evidence="8" id="KW-0206">Cytoskeleton</keyword>
<evidence type="ECO:0000256" key="8">
    <source>
        <dbReference type="ARBA" id="ARBA00023212"/>
    </source>
</evidence>
<dbReference type="PROSITE" id="PS51307">
    <property type="entry name" value="ASD2"/>
    <property type="match status" value="1"/>
</dbReference>
<dbReference type="Gene3D" id="6.10.250.3120">
    <property type="match status" value="1"/>
</dbReference>
<evidence type="ECO:0000256" key="1">
    <source>
        <dbReference type="ARBA" id="ARBA00004245"/>
    </source>
</evidence>
<keyword evidence="6" id="KW-0493">Microtubule</keyword>
<dbReference type="InterPro" id="IPR014800">
    <property type="entry name" value="ASD1_dom"/>
</dbReference>
<evidence type="ECO:0000259" key="13">
    <source>
        <dbReference type="PROSITE" id="PS51306"/>
    </source>
</evidence>
<dbReference type="Pfam" id="PF08687">
    <property type="entry name" value="ASD2"/>
    <property type="match status" value="1"/>
</dbReference>
<evidence type="ECO:0000256" key="5">
    <source>
        <dbReference type="ARBA" id="ARBA00022553"/>
    </source>
</evidence>
<feature type="compositionally biased region" description="Polar residues" evidence="11">
    <location>
        <begin position="392"/>
        <end position="416"/>
    </location>
</feature>
<feature type="compositionally biased region" description="Polar residues" evidence="11">
    <location>
        <begin position="848"/>
        <end position="860"/>
    </location>
</feature>
<dbReference type="OrthoDB" id="10063560at2759"/>
<feature type="compositionally biased region" description="Polar residues" evidence="11">
    <location>
        <begin position="453"/>
        <end position="484"/>
    </location>
</feature>
<evidence type="ECO:0000256" key="7">
    <source>
        <dbReference type="ARBA" id="ARBA00023203"/>
    </source>
</evidence>
<feature type="compositionally biased region" description="Polar residues" evidence="11">
    <location>
        <begin position="594"/>
        <end position="606"/>
    </location>
</feature>
<evidence type="ECO:0000256" key="2">
    <source>
        <dbReference type="ARBA" id="ARBA00006469"/>
    </source>
</evidence>
<accession>Q4SV81</accession>
<dbReference type="GO" id="GO:0051015">
    <property type="term" value="F:actin filament binding"/>
    <property type="evidence" value="ECO:0007669"/>
    <property type="project" value="InterPro"/>
</dbReference>
<dbReference type="InterPro" id="IPR001478">
    <property type="entry name" value="PDZ"/>
</dbReference>
<dbReference type="Pfam" id="PF08688">
    <property type="entry name" value="ASD1"/>
    <property type="match status" value="1"/>
</dbReference>
<evidence type="ECO:0000256" key="3">
    <source>
        <dbReference type="ARBA" id="ARBA00022473"/>
    </source>
</evidence>
<evidence type="ECO:0000259" key="12">
    <source>
        <dbReference type="PROSITE" id="PS50106"/>
    </source>
</evidence>
<dbReference type="PROSITE" id="PS51306">
    <property type="entry name" value="ASD1"/>
    <property type="match status" value="1"/>
</dbReference>
<gene>
    <name evidence="15" type="ORF">GSTENG00012113001</name>
</gene>
<feature type="compositionally biased region" description="Low complexity" evidence="11">
    <location>
        <begin position="160"/>
        <end position="169"/>
    </location>
</feature>
<dbReference type="FunFam" id="2.30.42.10:FF:000100">
    <property type="entry name" value="Shroom family member 2"/>
    <property type="match status" value="1"/>
</dbReference>
<feature type="compositionally biased region" description="Polar residues" evidence="11">
    <location>
        <begin position="524"/>
        <end position="536"/>
    </location>
</feature>
<dbReference type="EMBL" id="CAAE01013775">
    <property type="protein sequence ID" value="CAF95451.1"/>
    <property type="molecule type" value="Genomic_DNA"/>
</dbReference>
<feature type="region of interest" description="Disordered" evidence="11">
    <location>
        <begin position="823"/>
        <end position="1293"/>
    </location>
</feature>
<keyword evidence="3" id="KW-0217">Developmental protein</keyword>
<feature type="region of interest" description="Disordered" evidence="11">
    <location>
        <begin position="496"/>
        <end position="644"/>
    </location>
</feature>
<feature type="compositionally biased region" description="Polar residues" evidence="11">
    <location>
        <begin position="184"/>
        <end position="193"/>
    </location>
</feature>
<dbReference type="SUPFAM" id="SSF50156">
    <property type="entry name" value="PDZ domain-like"/>
    <property type="match status" value="1"/>
</dbReference>
<feature type="compositionally biased region" description="Polar residues" evidence="11">
    <location>
        <begin position="203"/>
        <end position="212"/>
    </location>
</feature>
<evidence type="ECO:0000256" key="4">
    <source>
        <dbReference type="ARBA" id="ARBA00022490"/>
    </source>
</evidence>
<protein>
    <submittedName>
        <fullName evidence="15">(spotted green pufferfish) hypothetical protein</fullName>
    </submittedName>
</protein>
<dbReference type="PANTHER" id="PTHR15012:SF8">
    <property type="entry name" value="PROTEIN SHROOM2"/>
    <property type="match status" value="1"/>
</dbReference>
<reference evidence="15" key="1">
    <citation type="journal article" date="2004" name="Nature">
        <title>Genome duplication in the teleost fish Tetraodon nigroviridis reveals the early vertebrate proto-karyotype.</title>
        <authorList>
            <person name="Jaillon O."/>
            <person name="Aury J.-M."/>
            <person name="Brunet F."/>
            <person name="Petit J.-L."/>
            <person name="Stange-Thomann N."/>
            <person name="Mauceli E."/>
            <person name="Bouneau L."/>
            <person name="Fischer C."/>
            <person name="Ozouf-Costaz C."/>
            <person name="Bernot A."/>
            <person name="Nicaud S."/>
            <person name="Jaffe D."/>
            <person name="Fisher S."/>
            <person name="Lutfalla G."/>
            <person name="Dossat C."/>
            <person name="Segurens B."/>
            <person name="Dasilva C."/>
            <person name="Salanoubat M."/>
            <person name="Levy M."/>
            <person name="Boudet N."/>
            <person name="Castellano S."/>
            <person name="Anthouard V."/>
            <person name="Jubin C."/>
            <person name="Castelli V."/>
            <person name="Katinka M."/>
            <person name="Vacherie B."/>
            <person name="Biemont C."/>
            <person name="Skalli Z."/>
            <person name="Cattolico L."/>
            <person name="Poulain J."/>
            <person name="De Berardinis V."/>
            <person name="Cruaud C."/>
            <person name="Duprat S."/>
            <person name="Brottier P."/>
            <person name="Coutanceau J.-P."/>
            <person name="Gouzy J."/>
            <person name="Parra G."/>
            <person name="Lardier G."/>
            <person name="Chapple C."/>
            <person name="McKernan K.J."/>
            <person name="McEwan P."/>
            <person name="Bosak S."/>
            <person name="Kellis M."/>
            <person name="Volff J.-N."/>
            <person name="Guigo R."/>
            <person name="Zody M.C."/>
            <person name="Mesirov J."/>
            <person name="Lindblad-Toh K."/>
            <person name="Birren B."/>
            <person name="Nusbaum C."/>
            <person name="Kahn D."/>
            <person name="Robinson-Rechavi M."/>
            <person name="Laudet V."/>
            <person name="Schachter V."/>
            <person name="Quetier F."/>
            <person name="Saurin W."/>
            <person name="Scarpelli C."/>
            <person name="Wincker P."/>
            <person name="Lander E.S."/>
            <person name="Weissenbach J."/>
            <person name="Roest Crollius H."/>
        </authorList>
    </citation>
    <scope>NUCLEOTIDE SEQUENCE [LARGE SCALE GENOMIC DNA]</scope>
</reference>
<evidence type="ECO:0000313" key="15">
    <source>
        <dbReference type="EMBL" id="CAF95451.1"/>
    </source>
</evidence>
<name>Q4SV81_TETNG</name>
<evidence type="ECO:0000256" key="6">
    <source>
        <dbReference type="ARBA" id="ARBA00022701"/>
    </source>
</evidence>
<keyword evidence="4" id="KW-0963">Cytoplasm</keyword>
<feature type="region of interest" description="Disordered" evidence="11">
    <location>
        <begin position="124"/>
        <end position="172"/>
    </location>
</feature>
<feature type="compositionally biased region" description="Basic and acidic residues" evidence="11">
    <location>
        <begin position="578"/>
        <end position="593"/>
    </location>
</feature>
<feature type="compositionally biased region" description="Polar residues" evidence="11">
    <location>
        <begin position="1059"/>
        <end position="1084"/>
    </location>
</feature>
<evidence type="ECO:0000259" key="14">
    <source>
        <dbReference type="PROSITE" id="PS51307"/>
    </source>
</evidence>
<feature type="compositionally biased region" description="Low complexity" evidence="11">
    <location>
        <begin position="294"/>
        <end position="303"/>
    </location>
</feature>
<feature type="compositionally biased region" description="Polar residues" evidence="11">
    <location>
        <begin position="567"/>
        <end position="577"/>
    </location>
</feature>
<proteinExistence type="inferred from homology"/>
<feature type="region of interest" description="Disordered" evidence="11">
    <location>
        <begin position="729"/>
        <end position="750"/>
    </location>
</feature>
<feature type="region of interest" description="Disordered" evidence="11">
    <location>
        <begin position="184"/>
        <end position="240"/>
    </location>
</feature>
<feature type="region of interest" description="Disordered" evidence="11">
    <location>
        <begin position="656"/>
        <end position="679"/>
    </location>
</feature>
<dbReference type="GO" id="GO:0005912">
    <property type="term" value="C:adherens junction"/>
    <property type="evidence" value="ECO:0007669"/>
    <property type="project" value="TreeGrafter"/>
</dbReference>
<dbReference type="InterPro" id="IPR014799">
    <property type="entry name" value="ASD2_dom"/>
</dbReference>
<dbReference type="CDD" id="cd06750">
    <property type="entry name" value="PDZ_shroom2_3_4-like"/>
    <property type="match status" value="1"/>
</dbReference>
<dbReference type="GO" id="GO:0007015">
    <property type="term" value="P:actin filament organization"/>
    <property type="evidence" value="ECO:0007669"/>
    <property type="project" value="TreeGrafter"/>
</dbReference>
<dbReference type="SMART" id="SM00228">
    <property type="entry name" value="PDZ"/>
    <property type="match status" value="1"/>
</dbReference>
<comment type="caution">
    <text evidence="15">The sequence shown here is derived from an EMBL/GenBank/DDBJ whole genome shotgun (WGS) entry which is preliminary data.</text>
</comment>
<dbReference type="GO" id="GO:0030864">
    <property type="term" value="C:cortical actin cytoskeleton"/>
    <property type="evidence" value="ECO:0007669"/>
    <property type="project" value="TreeGrafter"/>
</dbReference>
<feature type="domain" description="PDZ" evidence="12">
    <location>
        <begin position="40"/>
        <end position="121"/>
    </location>
</feature>
<dbReference type="GO" id="GO:0043296">
    <property type="term" value="C:apical junction complex"/>
    <property type="evidence" value="ECO:0007669"/>
    <property type="project" value="TreeGrafter"/>
</dbReference>
<sequence length="1578" mass="172007">METEGFHTDARYPEAVSLWHVVPNSGGLDSRCREAEAWKLVSVCLSGGAPWGFTLRGGLEHREPLLITKVEEGSQAAAVNLQVGDELVNINEVPLSGYRQEAICLVKGSHKTLSLVVKRRNDPISRPHSWHSTKFNENQSDTAKAQSPPMPVWHTTYDASSSSTDLSSSWERTNLRRASDQFSSLGSMDSLEQGSHPYAAGQLSPTKSSSSIDRLGAGKRDSAYSSFSTSSGTPDYTISKSNAASTENMLHRCSQWDSGGKGVGGRNSQDERLAYSNLPGVSCEAPPTEESSGSRHSISSKTSFGPVWHVPEKKKAAGPSPPPPPPPPLAPPPPPPPARSDSFAATRVHERGFMAQSEGPELKPSLESRRSSNLSPKMDRDAFHSSDRSILKQFSSHKQFSLSGSDVQQSQACQQRLHSDKGALPSQPWAPSFPKPQSGGGSYCSTPEPPVNGSAQHFGQTQRKSSTASSSNTVADPSADISGQNQYYCVTTNLPCKPEEQAKGGNQQKPVSPPALTKARYSLPQPQQQVKETSGYSRHPVAMAAESCMPKSNTDERGGHRGLGTPTPASNSPSGRQLEQRRPSQPPHRESFQEIRNQSQASNKMCPQSAPLLHSLTVDDGAGLERTGASESLESKQLRRSERFATTLRNEIQMRKAQLQKSKSVSTLPNLEAETDDDQELWESKHPPHVSAAGSFTNTYKVNLKEAQARVLMATSFQRKDLEPVLLDNPAAEAPPNYPPPGLPCKDAHSLPPVLESEISKPGAASGQVSRIGCRKRFPAEKKVRSFSEPDKIHEVGVNEELSCLESPSSSFDQDSLFKESGKSAVFSYAPPQSVMENPPKPKEEAPSSRSDTGGANTGSRSREHTQEQPTNRPAVPDQQRLGTFAEYEAKWSTQGRKPEPKGSGRYRSVDNILHPGPVERTKSNGFHERSRSSPSADVYGQKIPVPARQPDLEFSPPGTKPAEPLNAATRSADGGSSEGRETSVGCDPLSRAPPPPVTGANPDSRPRAAPATESRRATSVPHSPAESKDPGPAEPLSGPWTRPPPPRCPEISPHEPFTHSQSKVFSHHPPSSNTNPASLTSHTAEGESERSTRLADPGPEAEPHFPTSDPERESSPPAPSGPAGMEGQRSPSPEFFPQRLSDKPPLSAQEQLSNRVTHVTENQSSAARRVPIRIVHSEAATEKESCPFLQPAEPEAPGVTRLNSLGAAGQDSGFCAFTRQREAGGAPGSRADTRPQRPTYMSPVGDPTSSGPRSPPQGPEESSSTGPAAPTGLSEDQKREELAKDIMGKDKSLVEVLDRSRMKTTMDLMEGIFPQDQQLLEGAHQRRKVLPKATGPRPSEERDKDCTPAAVTMVTNSTYYSTSAPKAELLIKMKDMQEEEEEEEENSEDELDMDLATKKQELISSLSQKLQVLREVRESLLEDILDNNALGDEVESKVQRVCKPNELDKFRMFVGDLDKVVSLLLSLSGRLARVENALNSLDHDATEDERRTLTEKRKLLIRQHEDAKELKENLDRRERVVYEILGNYLPEDCLTDYEHFVKMKSALIIEQRKLEDKIKLGEEQLKCLLDSLPAEQR</sequence>
<dbReference type="PROSITE" id="PS50106">
    <property type="entry name" value="PDZ"/>
    <property type="match status" value="1"/>
</dbReference>
<feature type="coiled-coil region" evidence="10">
    <location>
        <begin position="1367"/>
        <end position="1424"/>
    </location>
</feature>
<dbReference type="KEGG" id="tng:GSTEN00012113G001"/>
<evidence type="ECO:0000256" key="11">
    <source>
        <dbReference type="SAM" id="MobiDB-lite"/>
    </source>
</evidence>
<feature type="domain" description="ASD1" evidence="13">
    <location>
        <begin position="704"/>
        <end position="797"/>
    </location>
</feature>
<evidence type="ECO:0000256" key="10">
    <source>
        <dbReference type="SAM" id="Coils"/>
    </source>
</evidence>
<feature type="compositionally biased region" description="Polar residues" evidence="11">
    <location>
        <begin position="659"/>
        <end position="669"/>
    </location>
</feature>
<keyword evidence="5" id="KW-0597">Phosphoprotein</keyword>
<dbReference type="GO" id="GO:0005874">
    <property type="term" value="C:microtubule"/>
    <property type="evidence" value="ECO:0007669"/>
    <property type="project" value="UniProtKB-KW"/>
</dbReference>
<dbReference type="InterPro" id="IPR027685">
    <property type="entry name" value="Shroom_fam"/>
</dbReference>
<feature type="compositionally biased region" description="Polar residues" evidence="11">
    <location>
        <begin position="1149"/>
        <end position="1167"/>
    </location>
</feature>
<feature type="region of interest" description="Disordered" evidence="11">
    <location>
        <begin position="277"/>
        <end position="484"/>
    </location>
</feature>
<reference evidence="15" key="2">
    <citation type="submission" date="2004-02" db="EMBL/GenBank/DDBJ databases">
        <authorList>
            <consortium name="Genoscope"/>
            <consortium name="Whitehead Institute Centre for Genome Research"/>
        </authorList>
    </citation>
    <scope>NUCLEOTIDE SEQUENCE</scope>
</reference>
<feature type="region of interest" description="Disordered" evidence="11">
    <location>
        <begin position="1327"/>
        <end position="1347"/>
    </location>
</feature>
<feature type="compositionally biased region" description="Basic and acidic residues" evidence="11">
    <location>
        <begin position="1276"/>
        <end position="1293"/>
    </location>
</feature>
<feature type="compositionally biased region" description="Basic and acidic residues" evidence="11">
    <location>
        <begin position="377"/>
        <end position="390"/>
    </location>
</feature>
<evidence type="ECO:0000256" key="9">
    <source>
        <dbReference type="PROSITE-ProRule" id="PRU00637"/>
    </source>
</evidence>
<feature type="compositionally biased region" description="Basic and acidic residues" evidence="11">
    <location>
        <begin position="360"/>
        <end position="370"/>
    </location>
</feature>
<feature type="compositionally biased region" description="Basic and acidic residues" evidence="11">
    <location>
        <begin position="1176"/>
        <end position="1186"/>
    </location>
</feature>
<feature type="coiled-coil region" evidence="10">
    <location>
        <begin position="1472"/>
        <end position="1518"/>
    </location>
</feature>
<dbReference type="Pfam" id="PF00595">
    <property type="entry name" value="PDZ"/>
    <property type="match status" value="1"/>
</dbReference>
<feature type="domain" description="ASD2" evidence="14">
    <location>
        <begin position="1281"/>
        <end position="1574"/>
    </location>
</feature>
<dbReference type="PANTHER" id="PTHR15012">
    <property type="entry name" value="APICAL PROTEIN/SHROOM-RELATED"/>
    <property type="match status" value="1"/>
</dbReference>
<feature type="compositionally biased region" description="Polar residues" evidence="11">
    <location>
        <begin position="130"/>
        <end position="145"/>
    </location>
</feature>
<feature type="compositionally biased region" description="Basic and acidic residues" evidence="11">
    <location>
        <begin position="918"/>
        <end position="932"/>
    </location>
</feature>
<dbReference type="InterPro" id="IPR036034">
    <property type="entry name" value="PDZ_sf"/>
</dbReference>
<comment type="subcellular location">
    <subcellularLocation>
        <location evidence="1">Cytoplasm</location>
        <location evidence="1">Cytoskeleton</location>
    </subcellularLocation>
</comment>
<keyword evidence="10" id="KW-0175">Coiled coil</keyword>
<dbReference type="GO" id="GO:0016324">
    <property type="term" value="C:apical plasma membrane"/>
    <property type="evidence" value="ECO:0007669"/>
    <property type="project" value="TreeGrafter"/>
</dbReference>